<reference evidence="4" key="1">
    <citation type="journal article" date="2014" name="Proc. Natl. Acad. Sci. U.S.A.">
        <title>Extensive sampling of basidiomycete genomes demonstrates inadequacy of the white-rot/brown-rot paradigm for wood decay fungi.</title>
        <authorList>
            <person name="Riley R."/>
            <person name="Salamov A.A."/>
            <person name="Brown D.W."/>
            <person name="Nagy L.G."/>
            <person name="Floudas D."/>
            <person name="Held B.W."/>
            <person name="Levasseur A."/>
            <person name="Lombard V."/>
            <person name="Morin E."/>
            <person name="Otillar R."/>
            <person name="Lindquist E.A."/>
            <person name="Sun H."/>
            <person name="LaButti K.M."/>
            <person name="Schmutz J."/>
            <person name="Jabbour D."/>
            <person name="Luo H."/>
            <person name="Baker S.E."/>
            <person name="Pisabarro A.G."/>
            <person name="Walton J.D."/>
            <person name="Blanchette R.A."/>
            <person name="Henrissat B."/>
            <person name="Martin F."/>
            <person name="Cullen D."/>
            <person name="Hibbett D.S."/>
            <person name="Grigoriev I.V."/>
        </authorList>
    </citation>
    <scope>NUCLEOTIDE SEQUENCE [LARGE SCALE GENOMIC DNA]</scope>
    <source>
        <strain evidence="4">CBS 339.88</strain>
    </source>
</reference>
<gene>
    <name evidence="3" type="ORF">GALMADRAFT_217138</name>
</gene>
<protein>
    <recommendedName>
        <fullName evidence="2">DUF6533 domain-containing protein</fullName>
    </recommendedName>
</protein>
<keyword evidence="1" id="KW-1133">Transmembrane helix</keyword>
<dbReference type="InterPro" id="IPR045340">
    <property type="entry name" value="DUF6533"/>
</dbReference>
<dbReference type="Pfam" id="PF20151">
    <property type="entry name" value="DUF6533"/>
    <property type="match status" value="1"/>
</dbReference>
<keyword evidence="1" id="KW-0472">Membrane</keyword>
<accession>A0A067S8N1</accession>
<keyword evidence="4" id="KW-1185">Reference proteome</keyword>
<dbReference type="HOGENOM" id="CLU_2250365_0_0_1"/>
<evidence type="ECO:0000313" key="3">
    <source>
        <dbReference type="EMBL" id="KDR66282.1"/>
    </source>
</evidence>
<evidence type="ECO:0000259" key="2">
    <source>
        <dbReference type="Pfam" id="PF20151"/>
    </source>
</evidence>
<feature type="transmembrane region" description="Helical" evidence="1">
    <location>
        <begin position="58"/>
        <end position="77"/>
    </location>
</feature>
<name>A0A067S8N1_GALM3</name>
<proteinExistence type="predicted"/>
<dbReference type="Proteomes" id="UP000027222">
    <property type="component" value="Unassembled WGS sequence"/>
</dbReference>
<dbReference type="OrthoDB" id="2638860at2759"/>
<sequence>MSDPSSLLNAQLELFRDIQITRYSQSEHNIVVAAGSIIVFDHLLTFDDEVNLIWVGPWSLAKALFLTVSMILFSVLAKFTLPIIFQSRYYVLAAMIVLYDLRAGHRSTRRGYKPVKYYLVRP</sequence>
<feature type="domain" description="DUF6533" evidence="2">
    <location>
        <begin position="32"/>
        <end position="67"/>
    </location>
</feature>
<keyword evidence="1" id="KW-0812">Transmembrane</keyword>
<organism evidence="3 4">
    <name type="scientific">Galerina marginata (strain CBS 339.88)</name>
    <dbReference type="NCBI Taxonomy" id="685588"/>
    <lineage>
        <taxon>Eukaryota</taxon>
        <taxon>Fungi</taxon>
        <taxon>Dikarya</taxon>
        <taxon>Basidiomycota</taxon>
        <taxon>Agaricomycotina</taxon>
        <taxon>Agaricomycetes</taxon>
        <taxon>Agaricomycetidae</taxon>
        <taxon>Agaricales</taxon>
        <taxon>Agaricineae</taxon>
        <taxon>Strophariaceae</taxon>
        <taxon>Galerina</taxon>
    </lineage>
</organism>
<dbReference type="EMBL" id="KL142425">
    <property type="protein sequence ID" value="KDR66282.1"/>
    <property type="molecule type" value="Genomic_DNA"/>
</dbReference>
<evidence type="ECO:0000256" key="1">
    <source>
        <dbReference type="SAM" id="Phobius"/>
    </source>
</evidence>
<evidence type="ECO:0000313" key="4">
    <source>
        <dbReference type="Proteomes" id="UP000027222"/>
    </source>
</evidence>
<dbReference type="AlphaFoldDB" id="A0A067S8N1"/>